<evidence type="ECO:0000256" key="3">
    <source>
        <dbReference type="ARBA" id="ARBA00006906"/>
    </source>
</evidence>
<dbReference type="InterPro" id="IPR013785">
    <property type="entry name" value="Aldolase_TIM"/>
</dbReference>
<dbReference type="InterPro" id="IPR000887">
    <property type="entry name" value="Aldlse_KDPG_KHG"/>
</dbReference>
<evidence type="ECO:0000313" key="9">
    <source>
        <dbReference type="Proteomes" id="UP001597128"/>
    </source>
</evidence>
<dbReference type="InterPro" id="IPR031337">
    <property type="entry name" value="KDPG/KHG_AS_1"/>
</dbReference>
<dbReference type="NCBIfam" id="TIGR01182">
    <property type="entry name" value="eda"/>
    <property type="match status" value="1"/>
</dbReference>
<dbReference type="CDD" id="cd00452">
    <property type="entry name" value="KDPG_aldolase"/>
    <property type="match status" value="1"/>
</dbReference>
<dbReference type="GO" id="GO:0008700">
    <property type="term" value="F:(R,S)-4-hydroxy-2-oxoglutarate aldolase activity"/>
    <property type="evidence" value="ECO:0007669"/>
    <property type="project" value="UniProtKB-EC"/>
</dbReference>
<accession>A0ABW3F119</accession>
<evidence type="ECO:0000256" key="4">
    <source>
        <dbReference type="ARBA" id="ARBA00011233"/>
    </source>
</evidence>
<evidence type="ECO:0000256" key="6">
    <source>
        <dbReference type="ARBA" id="ARBA00023239"/>
    </source>
</evidence>
<dbReference type="PANTHER" id="PTHR30246:SF1">
    <property type="entry name" value="2-DEHYDRO-3-DEOXY-6-PHOSPHOGALACTONATE ALDOLASE-RELATED"/>
    <property type="match status" value="1"/>
</dbReference>
<dbReference type="GO" id="GO:0008675">
    <property type="term" value="F:2-dehydro-3-deoxy-phosphogluconate aldolase activity"/>
    <property type="evidence" value="ECO:0007669"/>
    <property type="project" value="UniProtKB-EC"/>
</dbReference>
<dbReference type="EMBL" id="JBHTKB010000001">
    <property type="protein sequence ID" value="MFD0912121.1"/>
    <property type="molecule type" value="Genomic_DNA"/>
</dbReference>
<evidence type="ECO:0000256" key="1">
    <source>
        <dbReference type="ARBA" id="ARBA00000654"/>
    </source>
</evidence>
<reference evidence="9" key="1">
    <citation type="journal article" date="2019" name="Int. J. Syst. Evol. Microbiol.">
        <title>The Global Catalogue of Microorganisms (GCM) 10K type strain sequencing project: providing services to taxonomists for standard genome sequencing and annotation.</title>
        <authorList>
            <consortium name="The Broad Institute Genomics Platform"/>
            <consortium name="The Broad Institute Genome Sequencing Center for Infectious Disease"/>
            <person name="Wu L."/>
            <person name="Ma J."/>
        </authorList>
    </citation>
    <scope>NUCLEOTIDE SEQUENCE [LARGE SCALE GENOMIC DNA]</scope>
    <source>
        <strain evidence="9">CCUG 58412</strain>
    </source>
</reference>
<organism evidence="8 9">
    <name type="scientific">Methylophilus luteus</name>
    <dbReference type="NCBI Taxonomy" id="640108"/>
    <lineage>
        <taxon>Bacteria</taxon>
        <taxon>Pseudomonadati</taxon>
        <taxon>Pseudomonadota</taxon>
        <taxon>Betaproteobacteria</taxon>
        <taxon>Nitrosomonadales</taxon>
        <taxon>Methylophilaceae</taxon>
        <taxon>Methylophilus</taxon>
    </lineage>
</organism>
<dbReference type="NCBIfam" id="NF004325">
    <property type="entry name" value="PRK05718.1"/>
    <property type="match status" value="1"/>
</dbReference>
<dbReference type="SUPFAM" id="SSF51569">
    <property type="entry name" value="Aldolase"/>
    <property type="match status" value="1"/>
</dbReference>
<comment type="pathway">
    <text evidence="2">Carbohydrate acid metabolism; 2-dehydro-3-deoxy-D-gluconate degradation; D-glyceraldehyde 3-phosphate and pyruvate from 2-dehydro-3-deoxy-D-gluconate: step 2/2.</text>
</comment>
<evidence type="ECO:0000313" key="8">
    <source>
        <dbReference type="EMBL" id="MFD0912121.1"/>
    </source>
</evidence>
<evidence type="ECO:0000256" key="2">
    <source>
        <dbReference type="ARBA" id="ARBA00004736"/>
    </source>
</evidence>
<keyword evidence="9" id="KW-1185">Reference proteome</keyword>
<comment type="catalytic activity">
    <reaction evidence="1">
        <text>2-dehydro-3-deoxy-6-phospho-D-gluconate = D-glyceraldehyde 3-phosphate + pyruvate</text>
        <dbReference type="Rhea" id="RHEA:17089"/>
        <dbReference type="ChEBI" id="CHEBI:15361"/>
        <dbReference type="ChEBI" id="CHEBI:57569"/>
        <dbReference type="ChEBI" id="CHEBI:59776"/>
        <dbReference type="EC" id="4.1.2.14"/>
    </reaction>
</comment>
<dbReference type="EC" id="4.1.2.14" evidence="5"/>
<gene>
    <name evidence="8" type="primary">eda</name>
    <name evidence="8" type="ORF">ACFQ1Z_01050</name>
</gene>
<evidence type="ECO:0000256" key="5">
    <source>
        <dbReference type="ARBA" id="ARBA00013063"/>
    </source>
</evidence>
<keyword evidence="6 8" id="KW-0456">Lyase</keyword>
<dbReference type="Proteomes" id="UP001597128">
    <property type="component" value="Unassembled WGS sequence"/>
</dbReference>
<protein>
    <recommendedName>
        <fullName evidence="5">2-dehydro-3-deoxy-phosphogluconate aldolase</fullName>
        <ecNumber evidence="5">4.1.2.14</ecNumber>
    </recommendedName>
</protein>
<dbReference type="RefSeq" id="WP_055829629.1">
    <property type="nucleotide sequence ID" value="NZ_JBHTKB010000001.1"/>
</dbReference>
<comment type="subunit">
    <text evidence="4">Homotrimer.</text>
</comment>
<dbReference type="Pfam" id="PF01081">
    <property type="entry name" value="Aldolase"/>
    <property type="match status" value="1"/>
</dbReference>
<dbReference type="Gene3D" id="3.20.20.70">
    <property type="entry name" value="Aldolase class I"/>
    <property type="match status" value="1"/>
</dbReference>
<comment type="caution">
    <text evidence="8">The sequence shown here is derived from an EMBL/GenBank/DDBJ whole genome shotgun (WGS) entry which is preliminary data.</text>
</comment>
<dbReference type="PANTHER" id="PTHR30246">
    <property type="entry name" value="2-KETO-3-DEOXY-6-PHOSPHOGLUCONATE ALDOLASE"/>
    <property type="match status" value="1"/>
</dbReference>
<dbReference type="PROSITE" id="PS00159">
    <property type="entry name" value="ALDOLASE_KDPG_KHG_1"/>
    <property type="match status" value="1"/>
</dbReference>
<proteinExistence type="inferred from homology"/>
<sequence>MSTLDLANHGPVIPVIVINKVEDAVPMAEALLAGGVKVLEVTLRSPVALQAMEQIAKHVPDAILGSGTVRNLKDAQASKDVGCQFAVSPGYTSELGQFARKIGLPLLPGVSTGSEIMMANADDYYFLKLFPAVAVGGINLLKGFAGPFADVKFCPTGGVSVESAPQFLALPNVVVCGGTWLTPNDAVERKDWAHITKLAKEASAIVAAK</sequence>
<evidence type="ECO:0000256" key="7">
    <source>
        <dbReference type="ARBA" id="ARBA00023277"/>
    </source>
</evidence>
<keyword evidence="7" id="KW-0119">Carbohydrate metabolism</keyword>
<comment type="similarity">
    <text evidence="3">Belongs to the KHG/KDPG aldolase family.</text>
</comment>
<name>A0ABW3F119_9PROT</name>